<organism evidence="1 2">
    <name type="scientific">Halalkalicoccus paucihalophilus</name>
    <dbReference type="NCBI Taxonomy" id="1008153"/>
    <lineage>
        <taxon>Archaea</taxon>
        <taxon>Methanobacteriati</taxon>
        <taxon>Methanobacteriota</taxon>
        <taxon>Stenosarchaea group</taxon>
        <taxon>Halobacteria</taxon>
        <taxon>Halobacteriales</taxon>
        <taxon>Halococcaceae</taxon>
        <taxon>Halalkalicoccus</taxon>
    </lineage>
</organism>
<name>A0A151AEF3_9EURY</name>
<evidence type="ECO:0000313" key="1">
    <source>
        <dbReference type="EMBL" id="KYH25954.1"/>
    </source>
</evidence>
<dbReference type="OrthoDB" id="229248at2157"/>
<dbReference type="PATRIC" id="fig|1008153.3.peg.2687"/>
<proteinExistence type="predicted"/>
<dbReference type="EMBL" id="LTAZ01000005">
    <property type="protein sequence ID" value="KYH25954.1"/>
    <property type="molecule type" value="Genomic_DNA"/>
</dbReference>
<comment type="caution">
    <text evidence="1">The sequence shown here is derived from an EMBL/GenBank/DDBJ whole genome shotgun (WGS) entry which is preliminary data.</text>
</comment>
<evidence type="ECO:0000313" key="2">
    <source>
        <dbReference type="Proteomes" id="UP000075321"/>
    </source>
</evidence>
<accession>A0A151AEF3</accession>
<keyword evidence="2" id="KW-1185">Reference proteome</keyword>
<dbReference type="Proteomes" id="UP000075321">
    <property type="component" value="Unassembled WGS sequence"/>
</dbReference>
<sequence>MSSEITDSEVGTPVLDATGLEIGVVSTVEDGTAMIHPNPSIADEIRSVLGLARSGPDHIPVTIDLVDSTDDGVLQLSVSNRFL</sequence>
<evidence type="ECO:0008006" key="3">
    <source>
        <dbReference type="Google" id="ProtNLM"/>
    </source>
</evidence>
<dbReference type="AlphaFoldDB" id="A0A151AEF3"/>
<reference evidence="1 2" key="1">
    <citation type="submission" date="2016-02" db="EMBL/GenBank/DDBJ databases">
        <title>Genome sequence of Halalkalicoccus paucihalophilus DSM 24557.</title>
        <authorList>
            <person name="Poehlein A."/>
            <person name="Daniel R."/>
        </authorList>
    </citation>
    <scope>NUCLEOTIDE SEQUENCE [LARGE SCALE GENOMIC DNA]</scope>
    <source>
        <strain evidence="1 2">DSM 24557</strain>
    </source>
</reference>
<protein>
    <recommendedName>
        <fullName evidence="3">PRC-barrel domain protein</fullName>
    </recommendedName>
</protein>
<dbReference type="RefSeq" id="WP_066383141.1">
    <property type="nucleotide sequence ID" value="NZ_LTAZ01000005.1"/>
</dbReference>
<gene>
    <name evidence="1" type="ORF">HAPAU_26330</name>
</gene>